<dbReference type="Gene3D" id="3.20.20.210">
    <property type="match status" value="1"/>
</dbReference>
<dbReference type="PATRIC" id="fig|1395513.3.peg.1925"/>
<keyword evidence="2" id="KW-0808">Transferase</keyword>
<dbReference type="EC" id="2.1.1.14" evidence="2"/>
<accession>V6IX42</accession>
<dbReference type="PANTHER" id="PTHR43844:SF1">
    <property type="entry name" value="METHIONINE SYNTHASE"/>
    <property type="match status" value="1"/>
</dbReference>
<name>V6IX42_9BACL</name>
<dbReference type="eggNOG" id="COG0620">
    <property type="taxonomic scope" value="Bacteria"/>
</dbReference>
<dbReference type="Proteomes" id="UP000018296">
    <property type="component" value="Unassembled WGS sequence"/>
</dbReference>
<reference evidence="2 3" key="1">
    <citation type="journal article" date="2013" name="Genome Announc.">
        <title>Genome Sequence of Sporolactobacillus laevolacticus DSM442, an Efficient Polymer-Grade D-Lactate Producer from Agricultural Waste Cottonseed as a Nitrogen Source.</title>
        <authorList>
            <person name="Wang H."/>
            <person name="Wang L."/>
            <person name="Ju J."/>
            <person name="Yu B."/>
            <person name="Ma Y."/>
        </authorList>
    </citation>
    <scope>NUCLEOTIDE SEQUENCE [LARGE SCALE GENOMIC DNA]</scope>
    <source>
        <strain evidence="2 3">DSM 442</strain>
    </source>
</reference>
<proteinExistence type="predicted"/>
<dbReference type="EMBL" id="AWTC01000008">
    <property type="protein sequence ID" value="EST11882.1"/>
    <property type="molecule type" value="Genomic_DNA"/>
</dbReference>
<keyword evidence="2" id="KW-0489">Methyltransferase</keyword>
<feature type="domain" description="Cobalamin-independent methionine synthase MetE C-terminal/archaeal" evidence="1">
    <location>
        <begin position="17"/>
        <end position="76"/>
    </location>
</feature>
<protein>
    <submittedName>
        <fullName evidence="2">5-methyltetrahydropteroyltriglutamate--homocysteine methyltransferase</fullName>
        <ecNumber evidence="2">2.1.1.14</ecNumber>
    </submittedName>
</protein>
<dbReference type="InterPro" id="IPR002629">
    <property type="entry name" value="Met_Synth_C/arc"/>
</dbReference>
<dbReference type="GO" id="GO:0008270">
    <property type="term" value="F:zinc ion binding"/>
    <property type="evidence" value="ECO:0007669"/>
    <property type="project" value="InterPro"/>
</dbReference>
<dbReference type="CDD" id="cd03311">
    <property type="entry name" value="CIMS_C_terminal_like"/>
    <property type="match status" value="1"/>
</dbReference>
<dbReference type="NCBIfam" id="NF005085">
    <property type="entry name" value="PRK06520.1"/>
    <property type="match status" value="1"/>
</dbReference>
<keyword evidence="3" id="KW-1185">Reference proteome</keyword>
<dbReference type="GO" id="GO:0032259">
    <property type="term" value="P:methylation"/>
    <property type="evidence" value="ECO:0007669"/>
    <property type="project" value="UniProtKB-KW"/>
</dbReference>
<dbReference type="STRING" id="1395513.P343_09540"/>
<sequence length="380" mass="42954">MTTLQVQSKKGPFAADQVGSLLRPQALKAARQQYKEGVISREQLRQIENEEIEKIVRKQKDVGLKAITDGEFRRSWWHLDFLENLVGVEGYEANAGYHFSGKTTSSHQVRVTGKIDFSDEHPFLVDFDFLNKLVGDSGDFIAKQTIPSPGMLGRYNYLDGSCYDDEAAYFHDLGQAYKKAIRAFYNHGCRYLQLDDTNWAYLCSQEKREEIRKDGRDPDHLARLCAQAINAALEDKPEDLTVTMHICRGNFASSWIFSGGYEPVAEILFGSVNVDGFFLEYDSERAGDFHPLRFVKRPDLKIVLGLITSKFPELEAKAAIQERIEEATKYVSLNQLALSPQCGFASTEEGNILTEEDQWNKLGLVVSIAEDIWNDAPATE</sequence>
<organism evidence="2 3">
    <name type="scientific">Sporolactobacillus laevolacticus DSM 442</name>
    <dbReference type="NCBI Taxonomy" id="1395513"/>
    <lineage>
        <taxon>Bacteria</taxon>
        <taxon>Bacillati</taxon>
        <taxon>Bacillota</taxon>
        <taxon>Bacilli</taxon>
        <taxon>Bacillales</taxon>
        <taxon>Sporolactobacillaceae</taxon>
        <taxon>Sporolactobacillus</taxon>
    </lineage>
</organism>
<feature type="domain" description="Cobalamin-independent methionine synthase MetE C-terminal/archaeal" evidence="1">
    <location>
        <begin position="165"/>
        <end position="348"/>
    </location>
</feature>
<comment type="caution">
    <text evidence="2">The sequence shown here is derived from an EMBL/GenBank/DDBJ whole genome shotgun (WGS) entry which is preliminary data.</text>
</comment>
<dbReference type="GO" id="GO:0003871">
    <property type="term" value="F:5-methyltetrahydropteroyltriglutamate-homocysteine S-methyltransferase activity"/>
    <property type="evidence" value="ECO:0007669"/>
    <property type="project" value="UniProtKB-EC"/>
</dbReference>
<dbReference type="PANTHER" id="PTHR43844">
    <property type="entry name" value="METHIONINE SYNTHASE"/>
    <property type="match status" value="1"/>
</dbReference>
<dbReference type="Pfam" id="PF01717">
    <property type="entry name" value="Meth_synt_2"/>
    <property type="match status" value="2"/>
</dbReference>
<evidence type="ECO:0000259" key="1">
    <source>
        <dbReference type="Pfam" id="PF01717"/>
    </source>
</evidence>
<gene>
    <name evidence="2" type="ORF">P343_09540</name>
</gene>
<dbReference type="InterPro" id="IPR038071">
    <property type="entry name" value="UROD/MetE-like_sf"/>
</dbReference>
<dbReference type="AlphaFoldDB" id="V6IX42"/>
<evidence type="ECO:0000313" key="2">
    <source>
        <dbReference type="EMBL" id="EST11882.1"/>
    </source>
</evidence>
<dbReference type="SUPFAM" id="SSF51726">
    <property type="entry name" value="UROD/MetE-like"/>
    <property type="match status" value="1"/>
</dbReference>
<evidence type="ECO:0000313" key="3">
    <source>
        <dbReference type="Proteomes" id="UP000018296"/>
    </source>
</evidence>
<dbReference type="GO" id="GO:0009086">
    <property type="term" value="P:methionine biosynthetic process"/>
    <property type="evidence" value="ECO:0007669"/>
    <property type="project" value="InterPro"/>
</dbReference>